<evidence type="ECO:0000256" key="9">
    <source>
        <dbReference type="SAM" id="Phobius"/>
    </source>
</evidence>
<evidence type="ECO:0000256" key="8">
    <source>
        <dbReference type="ARBA" id="ARBA00045204"/>
    </source>
</evidence>
<proteinExistence type="inferred from homology"/>
<dbReference type="InterPro" id="IPR009542">
    <property type="entry name" value="Spc1/SPCS1"/>
</dbReference>
<name>A0A0C3CKB5_HEBCY</name>
<dbReference type="PANTHER" id="PTHR13202:SF0">
    <property type="entry name" value="SIGNAL PEPTIDASE COMPLEX SUBUNIT 1"/>
    <property type="match status" value="1"/>
</dbReference>
<reference evidence="11" key="2">
    <citation type="submission" date="2015-01" db="EMBL/GenBank/DDBJ databases">
        <title>Evolutionary Origins and Diversification of the Mycorrhizal Mutualists.</title>
        <authorList>
            <consortium name="DOE Joint Genome Institute"/>
            <consortium name="Mycorrhizal Genomics Consortium"/>
            <person name="Kohler A."/>
            <person name="Kuo A."/>
            <person name="Nagy L.G."/>
            <person name="Floudas D."/>
            <person name="Copeland A."/>
            <person name="Barry K.W."/>
            <person name="Cichocki N."/>
            <person name="Veneault-Fourrey C."/>
            <person name="LaButti K."/>
            <person name="Lindquist E.A."/>
            <person name="Lipzen A."/>
            <person name="Lundell T."/>
            <person name="Morin E."/>
            <person name="Murat C."/>
            <person name="Riley R."/>
            <person name="Ohm R."/>
            <person name="Sun H."/>
            <person name="Tunlid A."/>
            <person name="Henrissat B."/>
            <person name="Grigoriev I.V."/>
            <person name="Hibbett D.S."/>
            <person name="Martin F."/>
        </authorList>
    </citation>
    <scope>NUCLEOTIDE SEQUENCE [LARGE SCALE GENOMIC DNA]</scope>
    <source>
        <strain evidence="11">h7</strain>
    </source>
</reference>
<dbReference type="Pfam" id="PF06645">
    <property type="entry name" value="SPC12"/>
    <property type="match status" value="1"/>
</dbReference>
<comment type="subcellular location">
    <subcellularLocation>
        <location evidence="1">Endoplasmic reticulum membrane</location>
        <topology evidence="1">Multi-pass membrane protein</topology>
    </subcellularLocation>
</comment>
<feature type="transmembrane region" description="Helical" evidence="9">
    <location>
        <begin position="23"/>
        <end position="43"/>
    </location>
</feature>
<evidence type="ECO:0000313" key="10">
    <source>
        <dbReference type="EMBL" id="KIM44216.1"/>
    </source>
</evidence>
<evidence type="ECO:0000256" key="4">
    <source>
        <dbReference type="ARBA" id="ARBA00022692"/>
    </source>
</evidence>
<protein>
    <recommendedName>
        <fullName evidence="3">Signal peptidase complex subunit 1</fullName>
    </recommendedName>
</protein>
<dbReference type="HOGENOM" id="CLU_134505_2_0_1"/>
<organism evidence="10 11">
    <name type="scientific">Hebeloma cylindrosporum</name>
    <dbReference type="NCBI Taxonomy" id="76867"/>
    <lineage>
        <taxon>Eukaryota</taxon>
        <taxon>Fungi</taxon>
        <taxon>Dikarya</taxon>
        <taxon>Basidiomycota</taxon>
        <taxon>Agaricomycotina</taxon>
        <taxon>Agaricomycetes</taxon>
        <taxon>Agaricomycetidae</taxon>
        <taxon>Agaricales</taxon>
        <taxon>Agaricineae</taxon>
        <taxon>Hymenogastraceae</taxon>
        <taxon>Hebeloma</taxon>
    </lineage>
</organism>
<comment type="similarity">
    <text evidence="2">Belongs to the SPCS1 family.</text>
</comment>
<evidence type="ECO:0000313" key="11">
    <source>
        <dbReference type="Proteomes" id="UP000053424"/>
    </source>
</evidence>
<reference evidence="10 11" key="1">
    <citation type="submission" date="2014-04" db="EMBL/GenBank/DDBJ databases">
        <authorList>
            <consortium name="DOE Joint Genome Institute"/>
            <person name="Kuo A."/>
            <person name="Gay G."/>
            <person name="Dore J."/>
            <person name="Kohler A."/>
            <person name="Nagy L.G."/>
            <person name="Floudas D."/>
            <person name="Copeland A."/>
            <person name="Barry K.W."/>
            <person name="Cichocki N."/>
            <person name="Veneault-Fourrey C."/>
            <person name="LaButti K."/>
            <person name="Lindquist E.A."/>
            <person name="Lipzen A."/>
            <person name="Lundell T."/>
            <person name="Morin E."/>
            <person name="Murat C."/>
            <person name="Sun H."/>
            <person name="Tunlid A."/>
            <person name="Henrissat B."/>
            <person name="Grigoriev I.V."/>
            <person name="Hibbett D.S."/>
            <person name="Martin F."/>
            <person name="Nordberg H.P."/>
            <person name="Cantor M.N."/>
            <person name="Hua S.X."/>
        </authorList>
    </citation>
    <scope>NUCLEOTIDE SEQUENCE [LARGE SCALE GENOMIC DNA]</scope>
    <source>
        <strain evidence="11">h7</strain>
    </source>
</reference>
<dbReference type="GO" id="GO:0045047">
    <property type="term" value="P:protein targeting to ER"/>
    <property type="evidence" value="ECO:0007669"/>
    <property type="project" value="TreeGrafter"/>
</dbReference>
<keyword evidence="6 9" id="KW-1133">Transmembrane helix</keyword>
<evidence type="ECO:0000256" key="3">
    <source>
        <dbReference type="ARBA" id="ARBA00017059"/>
    </source>
</evidence>
<dbReference type="PANTHER" id="PTHR13202">
    <property type="entry name" value="MICROSOMAL SIGNAL PEPTIDASE 12 KDA SUBUNIT"/>
    <property type="match status" value="1"/>
</dbReference>
<dbReference type="EMBL" id="KN831774">
    <property type="protein sequence ID" value="KIM44216.1"/>
    <property type="molecule type" value="Genomic_DNA"/>
</dbReference>
<evidence type="ECO:0000256" key="7">
    <source>
        <dbReference type="ARBA" id="ARBA00023136"/>
    </source>
</evidence>
<comment type="function">
    <text evidence="8">Component of the signal peptidase complex (SPC) which catalyzes the cleavage of N-terminal signal sequences from nascent proteins as they are translocated into the lumen of the endoplasmic reticulum. Dispensable for SPC enzymatic activity.</text>
</comment>
<evidence type="ECO:0000256" key="1">
    <source>
        <dbReference type="ARBA" id="ARBA00004477"/>
    </source>
</evidence>
<sequence>MSSFIQEITEGKIDFEGQHLVDLIAKSVLSGSAVVGFLVGFALQDLRVTFGIMALATLTLTMVLLPPWPMFNRHPVKWLPSVDTKAKAE</sequence>
<dbReference type="AlphaFoldDB" id="A0A0C3CKB5"/>
<dbReference type="OrthoDB" id="263893at2759"/>
<keyword evidence="7 9" id="KW-0472">Membrane</keyword>
<feature type="transmembrane region" description="Helical" evidence="9">
    <location>
        <begin position="50"/>
        <end position="71"/>
    </location>
</feature>
<dbReference type="STRING" id="686832.A0A0C3CKB5"/>
<evidence type="ECO:0000256" key="6">
    <source>
        <dbReference type="ARBA" id="ARBA00022989"/>
    </source>
</evidence>
<gene>
    <name evidence="10" type="ORF">M413DRAFT_443241</name>
</gene>
<keyword evidence="11" id="KW-1185">Reference proteome</keyword>
<dbReference type="GO" id="GO:0006465">
    <property type="term" value="P:signal peptide processing"/>
    <property type="evidence" value="ECO:0007669"/>
    <property type="project" value="InterPro"/>
</dbReference>
<keyword evidence="5" id="KW-0256">Endoplasmic reticulum</keyword>
<evidence type="ECO:0000256" key="5">
    <source>
        <dbReference type="ARBA" id="ARBA00022824"/>
    </source>
</evidence>
<dbReference type="Proteomes" id="UP000053424">
    <property type="component" value="Unassembled WGS sequence"/>
</dbReference>
<dbReference type="GO" id="GO:0005787">
    <property type="term" value="C:signal peptidase complex"/>
    <property type="evidence" value="ECO:0007669"/>
    <property type="project" value="InterPro"/>
</dbReference>
<keyword evidence="4 9" id="KW-0812">Transmembrane</keyword>
<accession>A0A0C3CKB5</accession>
<evidence type="ECO:0000256" key="2">
    <source>
        <dbReference type="ARBA" id="ARBA00005245"/>
    </source>
</evidence>